<feature type="transmembrane region" description="Helical" evidence="7">
    <location>
        <begin position="219"/>
        <end position="237"/>
    </location>
</feature>
<feature type="transmembrane region" description="Helical" evidence="7">
    <location>
        <begin position="129"/>
        <end position="152"/>
    </location>
</feature>
<dbReference type="AlphaFoldDB" id="A0A4R6RVZ0"/>
<feature type="transmembrane region" description="Helical" evidence="7">
    <location>
        <begin position="7"/>
        <end position="28"/>
    </location>
</feature>
<keyword evidence="6 7" id="KW-0472">Membrane</keyword>
<proteinExistence type="predicted"/>
<dbReference type="CDD" id="cd17321">
    <property type="entry name" value="MFS_MMR_MDR_like"/>
    <property type="match status" value="1"/>
</dbReference>
<keyword evidence="5 7" id="KW-1133">Transmembrane helix</keyword>
<dbReference type="Pfam" id="PF07690">
    <property type="entry name" value="MFS_1"/>
    <property type="match status" value="1"/>
</dbReference>
<dbReference type="PRINTS" id="PR01036">
    <property type="entry name" value="TCRTETB"/>
</dbReference>
<dbReference type="Gene3D" id="1.20.1720.10">
    <property type="entry name" value="Multidrug resistance protein D"/>
    <property type="match status" value="1"/>
</dbReference>
<dbReference type="Proteomes" id="UP000295444">
    <property type="component" value="Unassembled WGS sequence"/>
</dbReference>
<protein>
    <submittedName>
        <fullName evidence="9">EmrB/QacA subfamily drug resistance transporter</fullName>
    </submittedName>
</protein>
<feature type="transmembrane region" description="Helical" evidence="7">
    <location>
        <begin position="258"/>
        <end position="281"/>
    </location>
</feature>
<feature type="transmembrane region" description="Helical" evidence="7">
    <location>
        <begin position="104"/>
        <end position="122"/>
    </location>
</feature>
<dbReference type="InterPro" id="IPR036259">
    <property type="entry name" value="MFS_trans_sf"/>
</dbReference>
<keyword evidence="2" id="KW-0813">Transport</keyword>
<dbReference type="GO" id="GO:0022857">
    <property type="term" value="F:transmembrane transporter activity"/>
    <property type="evidence" value="ECO:0007669"/>
    <property type="project" value="InterPro"/>
</dbReference>
<feature type="transmembrane region" description="Helical" evidence="7">
    <location>
        <begin position="322"/>
        <end position="343"/>
    </location>
</feature>
<dbReference type="PANTHER" id="PTHR42718">
    <property type="entry name" value="MAJOR FACILITATOR SUPERFAMILY MULTIDRUG TRANSPORTER MFSC"/>
    <property type="match status" value="1"/>
</dbReference>
<dbReference type="InterPro" id="IPR011701">
    <property type="entry name" value="MFS"/>
</dbReference>
<evidence type="ECO:0000256" key="4">
    <source>
        <dbReference type="ARBA" id="ARBA00022692"/>
    </source>
</evidence>
<feature type="transmembrane region" description="Helical" evidence="7">
    <location>
        <begin position="287"/>
        <end position="310"/>
    </location>
</feature>
<keyword evidence="10" id="KW-1185">Reference proteome</keyword>
<reference evidence="9 10" key="1">
    <citation type="submission" date="2019-03" db="EMBL/GenBank/DDBJ databases">
        <title>Genomic Encyclopedia of Type Strains, Phase IV (KMG-IV): sequencing the most valuable type-strain genomes for metagenomic binning, comparative biology and taxonomic classification.</title>
        <authorList>
            <person name="Goeker M."/>
        </authorList>
    </citation>
    <scope>NUCLEOTIDE SEQUENCE [LARGE SCALE GENOMIC DNA]</scope>
    <source>
        <strain evidence="9 10">DSM 45361</strain>
    </source>
</reference>
<feature type="transmembrane region" description="Helical" evidence="7">
    <location>
        <begin position="349"/>
        <end position="375"/>
    </location>
</feature>
<feature type="transmembrane region" description="Helical" evidence="7">
    <location>
        <begin position="396"/>
        <end position="418"/>
    </location>
</feature>
<feature type="transmembrane region" description="Helical" evidence="7">
    <location>
        <begin position="193"/>
        <end position="213"/>
    </location>
</feature>
<evidence type="ECO:0000256" key="7">
    <source>
        <dbReference type="SAM" id="Phobius"/>
    </source>
</evidence>
<dbReference type="OrthoDB" id="9781469at2"/>
<dbReference type="EMBL" id="SNXZ01000009">
    <property type="protein sequence ID" value="TDP91171.1"/>
    <property type="molecule type" value="Genomic_DNA"/>
</dbReference>
<dbReference type="NCBIfam" id="TIGR00711">
    <property type="entry name" value="efflux_EmrB"/>
    <property type="match status" value="1"/>
</dbReference>
<accession>A0A4R6RVZ0</accession>
<dbReference type="PANTHER" id="PTHR42718:SF49">
    <property type="entry name" value="EXPORT PROTEIN"/>
    <property type="match status" value="1"/>
</dbReference>
<evidence type="ECO:0000259" key="8">
    <source>
        <dbReference type="PROSITE" id="PS50850"/>
    </source>
</evidence>
<gene>
    <name evidence="9" type="ORF">EV186_109163</name>
</gene>
<evidence type="ECO:0000313" key="9">
    <source>
        <dbReference type="EMBL" id="TDP91171.1"/>
    </source>
</evidence>
<dbReference type="GO" id="GO:0005886">
    <property type="term" value="C:plasma membrane"/>
    <property type="evidence" value="ECO:0007669"/>
    <property type="project" value="UniProtKB-SubCell"/>
</dbReference>
<dbReference type="InterPro" id="IPR020846">
    <property type="entry name" value="MFS_dom"/>
</dbReference>
<organism evidence="9 10">
    <name type="scientific">Labedaea rhizosphaerae</name>
    <dbReference type="NCBI Taxonomy" id="598644"/>
    <lineage>
        <taxon>Bacteria</taxon>
        <taxon>Bacillati</taxon>
        <taxon>Actinomycetota</taxon>
        <taxon>Actinomycetes</taxon>
        <taxon>Pseudonocardiales</taxon>
        <taxon>Pseudonocardiaceae</taxon>
        <taxon>Labedaea</taxon>
    </lineage>
</organism>
<evidence type="ECO:0000256" key="1">
    <source>
        <dbReference type="ARBA" id="ARBA00004651"/>
    </source>
</evidence>
<sequence length="465" mass="47384">MRKWWPLVAICLGNFILLIDVTIVNVALPRIADTLHADLGTVQWVLDGYAVALAALLLTAGSLADLHGRRRLYLSGLVLFTLASVACGCAPTTGLLIAGRVVQGVGGAAMFATSAALLTHAFHGRDRGVAFGVWGAVNGGAAALGPLLGGVITESVSWRWIFLVNVPIAVVGYAMVTRLITESHGNRGGRVDWAGGLTFTVGVAALTWALIRGGWTDQVTLGLLVVAVLALAAFGVLQARRPDPMLPLALLRNRSFAGLMAGGLVLQGAAFSHLVFTSLWLQHVLHLGPVAAGLAGSMPLSVVAFLTSGLVGRHLHGVAPQLPVTVGLLLVGLGVTLQSVIGASSSWPVLLPGLLVSGLGVGIAMPVLASAPLAVATPRQAGVAGATANTFRQLGFALGVAALGTLFSDRLTALAAAGPQVAFTGALGRIYLVTGIVAALGAVVVAAMVRKPHEATEPERVSAAA</sequence>
<keyword evidence="3" id="KW-1003">Cell membrane</keyword>
<dbReference type="SUPFAM" id="SSF103473">
    <property type="entry name" value="MFS general substrate transporter"/>
    <property type="match status" value="1"/>
</dbReference>
<evidence type="ECO:0000256" key="5">
    <source>
        <dbReference type="ARBA" id="ARBA00022989"/>
    </source>
</evidence>
<name>A0A4R6RVZ0_LABRH</name>
<evidence type="ECO:0000256" key="2">
    <source>
        <dbReference type="ARBA" id="ARBA00022448"/>
    </source>
</evidence>
<feature type="transmembrane region" description="Helical" evidence="7">
    <location>
        <begin position="48"/>
        <end position="66"/>
    </location>
</feature>
<dbReference type="InterPro" id="IPR004638">
    <property type="entry name" value="EmrB-like"/>
</dbReference>
<comment type="subcellular location">
    <subcellularLocation>
        <location evidence="1">Cell membrane</location>
        <topology evidence="1">Multi-pass membrane protein</topology>
    </subcellularLocation>
</comment>
<feature type="domain" description="Major facilitator superfamily (MFS) profile" evidence="8">
    <location>
        <begin position="6"/>
        <end position="453"/>
    </location>
</feature>
<dbReference type="RefSeq" id="WP_133853944.1">
    <property type="nucleotide sequence ID" value="NZ_SNXZ01000009.1"/>
</dbReference>
<evidence type="ECO:0000256" key="3">
    <source>
        <dbReference type="ARBA" id="ARBA00022475"/>
    </source>
</evidence>
<feature type="transmembrane region" description="Helical" evidence="7">
    <location>
        <begin position="430"/>
        <end position="449"/>
    </location>
</feature>
<comment type="caution">
    <text evidence="9">The sequence shown here is derived from an EMBL/GenBank/DDBJ whole genome shotgun (WGS) entry which is preliminary data.</text>
</comment>
<evidence type="ECO:0000313" key="10">
    <source>
        <dbReference type="Proteomes" id="UP000295444"/>
    </source>
</evidence>
<dbReference type="Gene3D" id="1.20.1250.20">
    <property type="entry name" value="MFS general substrate transporter like domains"/>
    <property type="match status" value="1"/>
</dbReference>
<dbReference type="PROSITE" id="PS50850">
    <property type="entry name" value="MFS"/>
    <property type="match status" value="1"/>
</dbReference>
<feature type="transmembrane region" description="Helical" evidence="7">
    <location>
        <begin position="158"/>
        <end position="181"/>
    </location>
</feature>
<feature type="transmembrane region" description="Helical" evidence="7">
    <location>
        <begin position="73"/>
        <end position="98"/>
    </location>
</feature>
<keyword evidence="4 7" id="KW-0812">Transmembrane</keyword>
<evidence type="ECO:0000256" key="6">
    <source>
        <dbReference type="ARBA" id="ARBA00023136"/>
    </source>
</evidence>